<evidence type="ECO:0000256" key="6">
    <source>
        <dbReference type="ARBA" id="ARBA00023136"/>
    </source>
</evidence>
<feature type="transmembrane region" description="Helical" evidence="7">
    <location>
        <begin position="87"/>
        <end position="109"/>
    </location>
</feature>
<dbReference type="GO" id="GO:0005524">
    <property type="term" value="F:ATP binding"/>
    <property type="evidence" value="ECO:0007669"/>
    <property type="project" value="UniProtKB-KW"/>
</dbReference>
<feature type="transmembrane region" description="Helical" evidence="7">
    <location>
        <begin position="272"/>
        <end position="292"/>
    </location>
</feature>
<keyword evidence="6 7" id="KW-0472">Membrane</keyword>
<comment type="caution">
    <text evidence="10">The sequence shown here is derived from an EMBL/GenBank/DDBJ whole genome shotgun (WGS) entry which is preliminary data.</text>
</comment>
<dbReference type="InterPro" id="IPR036640">
    <property type="entry name" value="ABC1_TM_sf"/>
</dbReference>
<evidence type="ECO:0000256" key="7">
    <source>
        <dbReference type="SAM" id="Phobius"/>
    </source>
</evidence>
<feature type="domain" description="ABC transporter" evidence="8">
    <location>
        <begin position="371"/>
        <end position="604"/>
    </location>
</feature>
<feature type="transmembrane region" description="Helical" evidence="7">
    <location>
        <begin position="169"/>
        <end position="186"/>
    </location>
</feature>
<gene>
    <name evidence="10" type="ORF">C8N47_103153</name>
</gene>
<dbReference type="EMBL" id="QAAD01000003">
    <property type="protein sequence ID" value="PTN09856.1"/>
    <property type="molecule type" value="Genomic_DNA"/>
</dbReference>
<comment type="subcellular location">
    <subcellularLocation>
        <location evidence="1">Cell membrane</location>
        <topology evidence="1">Multi-pass membrane protein</topology>
    </subcellularLocation>
</comment>
<feature type="domain" description="ABC transmembrane type-1" evidence="9">
    <location>
        <begin position="20"/>
        <end position="337"/>
    </location>
</feature>
<dbReference type="PANTHER" id="PTHR43394">
    <property type="entry name" value="ATP-DEPENDENT PERMEASE MDL1, MITOCHONDRIAL"/>
    <property type="match status" value="1"/>
</dbReference>
<dbReference type="InterPro" id="IPR027417">
    <property type="entry name" value="P-loop_NTPase"/>
</dbReference>
<dbReference type="SUPFAM" id="SSF52540">
    <property type="entry name" value="P-loop containing nucleoside triphosphate hydrolases"/>
    <property type="match status" value="1"/>
</dbReference>
<evidence type="ECO:0000256" key="2">
    <source>
        <dbReference type="ARBA" id="ARBA00022692"/>
    </source>
</evidence>
<evidence type="ECO:0000256" key="3">
    <source>
        <dbReference type="ARBA" id="ARBA00022741"/>
    </source>
</evidence>
<organism evidence="10 11">
    <name type="scientific">Mangrovibacterium marinum</name>
    <dbReference type="NCBI Taxonomy" id="1639118"/>
    <lineage>
        <taxon>Bacteria</taxon>
        <taxon>Pseudomonadati</taxon>
        <taxon>Bacteroidota</taxon>
        <taxon>Bacteroidia</taxon>
        <taxon>Marinilabiliales</taxon>
        <taxon>Prolixibacteraceae</taxon>
        <taxon>Mangrovibacterium</taxon>
    </lineage>
</organism>
<evidence type="ECO:0000259" key="9">
    <source>
        <dbReference type="PROSITE" id="PS50929"/>
    </source>
</evidence>
<dbReference type="InterPro" id="IPR003439">
    <property type="entry name" value="ABC_transporter-like_ATP-bd"/>
</dbReference>
<evidence type="ECO:0000259" key="8">
    <source>
        <dbReference type="PROSITE" id="PS50893"/>
    </source>
</evidence>
<dbReference type="InterPro" id="IPR039421">
    <property type="entry name" value="Type_1_exporter"/>
</dbReference>
<dbReference type="OrthoDB" id="9780296at2"/>
<keyword evidence="3" id="KW-0547">Nucleotide-binding</keyword>
<dbReference type="GO" id="GO:0016887">
    <property type="term" value="F:ATP hydrolysis activity"/>
    <property type="evidence" value="ECO:0007669"/>
    <property type="project" value="InterPro"/>
</dbReference>
<dbReference type="FunFam" id="3.40.50.300:FF:000218">
    <property type="entry name" value="Multidrug ABC transporter ATP-binding protein"/>
    <property type="match status" value="1"/>
</dbReference>
<dbReference type="CDD" id="cd03251">
    <property type="entry name" value="ABCC_MsbA"/>
    <property type="match status" value="1"/>
</dbReference>
<dbReference type="Pfam" id="PF00664">
    <property type="entry name" value="ABC_membrane"/>
    <property type="match status" value="1"/>
</dbReference>
<evidence type="ECO:0000256" key="4">
    <source>
        <dbReference type="ARBA" id="ARBA00022840"/>
    </source>
</evidence>
<dbReference type="Gene3D" id="3.40.50.300">
    <property type="entry name" value="P-loop containing nucleotide triphosphate hydrolases"/>
    <property type="match status" value="1"/>
</dbReference>
<evidence type="ECO:0000256" key="5">
    <source>
        <dbReference type="ARBA" id="ARBA00022989"/>
    </source>
</evidence>
<feature type="transmembrane region" description="Helical" evidence="7">
    <location>
        <begin position="20"/>
        <end position="48"/>
    </location>
</feature>
<keyword evidence="11" id="KW-1185">Reference proteome</keyword>
<dbReference type="InterPro" id="IPR011527">
    <property type="entry name" value="ABC1_TM_dom"/>
</dbReference>
<dbReference type="PROSITE" id="PS50893">
    <property type="entry name" value="ABC_TRANSPORTER_2"/>
    <property type="match status" value="1"/>
</dbReference>
<dbReference type="SMART" id="SM00382">
    <property type="entry name" value="AAA"/>
    <property type="match status" value="1"/>
</dbReference>
<dbReference type="SUPFAM" id="SSF90123">
    <property type="entry name" value="ABC transporter transmembrane region"/>
    <property type="match status" value="1"/>
</dbReference>
<dbReference type="PROSITE" id="PS50929">
    <property type="entry name" value="ABC_TM1F"/>
    <property type="match status" value="1"/>
</dbReference>
<evidence type="ECO:0000313" key="10">
    <source>
        <dbReference type="EMBL" id="PTN09856.1"/>
    </source>
</evidence>
<keyword evidence="4 10" id="KW-0067">ATP-binding</keyword>
<dbReference type="InterPro" id="IPR017871">
    <property type="entry name" value="ABC_transporter-like_CS"/>
</dbReference>
<evidence type="ECO:0000313" key="11">
    <source>
        <dbReference type="Proteomes" id="UP000243525"/>
    </source>
</evidence>
<dbReference type="CDD" id="cd18552">
    <property type="entry name" value="ABC_6TM_MsbA_like"/>
    <property type="match status" value="1"/>
</dbReference>
<dbReference type="Proteomes" id="UP000243525">
    <property type="component" value="Unassembled WGS sequence"/>
</dbReference>
<dbReference type="InterPro" id="IPR003593">
    <property type="entry name" value="AAA+_ATPase"/>
</dbReference>
<dbReference type="Pfam" id="PF00005">
    <property type="entry name" value="ABC_tran"/>
    <property type="match status" value="1"/>
</dbReference>
<evidence type="ECO:0000256" key="1">
    <source>
        <dbReference type="ARBA" id="ARBA00004651"/>
    </source>
</evidence>
<dbReference type="GO" id="GO:0015421">
    <property type="term" value="F:ABC-type oligopeptide transporter activity"/>
    <property type="evidence" value="ECO:0007669"/>
    <property type="project" value="TreeGrafter"/>
</dbReference>
<accession>A0A2T5C4S4</accession>
<reference evidence="10 11" key="1">
    <citation type="submission" date="2018-04" db="EMBL/GenBank/DDBJ databases">
        <title>Genomic Encyclopedia of Archaeal and Bacterial Type Strains, Phase II (KMG-II): from individual species to whole genera.</title>
        <authorList>
            <person name="Goeker M."/>
        </authorList>
    </citation>
    <scope>NUCLEOTIDE SEQUENCE [LARGE SCALE GENOMIC DNA]</scope>
    <source>
        <strain evidence="10 11">DSM 28823</strain>
    </source>
</reference>
<feature type="transmembrane region" description="Helical" evidence="7">
    <location>
        <begin position="312"/>
        <end position="335"/>
    </location>
</feature>
<protein>
    <submittedName>
        <fullName evidence="10">ATP-binding cassette, subfamily B, MsbA</fullName>
    </submittedName>
</protein>
<name>A0A2T5C4S4_9BACT</name>
<sequence length="607" mass="68528">MKDLIRLFRRFLPPYKGRVVLNFVFNLLAAVFTAFSFGLLSPILGILFGTDQPVRQLVPWEMTIDSLKNNVSYFLTWVIDTYGQSTALIYIGLFLITMVIFKVLFMYLASLMMMDIRNSVVRDIRILIYDKLIALPLGFFSDERKGDIMARMTTDVQEIENSVMNSLDMLFKNPILILTSLVYMIYTSWSLTIFVFIMLPFAGLLIGRVGKSLKKQSRKGTNKQGEILSIIEEDMSGLRVIKAFTAEKQARGRFSRENENYRLIMNKLMSRYYLAHPMSEFLGTAVIVIVLWYGGNLIISEGANALSPQQFIVYLVFFYNIINPAKAFSTALYSVEKGLASMERIDRILSAENNIVDKPSAVAKASFNSSIEYRDVSFRYVKDKVLDQVRLTIAKGQTVAFVGKSGSGKTTLVDLLPRFWDVSEGAILIDGVDIRDMKLHDLRCLMGNVNQEPILFNDTFFNNIAFGVDGASEEDVVNAAKIANAHEFIVSAENGYQTNIGDRGDKLSGGQKQRISIARAILKNPPILILDEATSALDTESEKLVQQALENLMKNRTSLVIAHRLSTIKNADLICVMHEGKIVEMGPHDELLAKKGQYYRLHRMQNF</sequence>
<proteinExistence type="predicted"/>
<dbReference type="RefSeq" id="WP_107821240.1">
    <property type="nucleotide sequence ID" value="NZ_OY782574.1"/>
</dbReference>
<dbReference type="PROSITE" id="PS00211">
    <property type="entry name" value="ABC_TRANSPORTER_1"/>
    <property type="match status" value="1"/>
</dbReference>
<dbReference type="AlphaFoldDB" id="A0A2T5C4S4"/>
<dbReference type="Gene3D" id="1.20.1560.10">
    <property type="entry name" value="ABC transporter type 1, transmembrane domain"/>
    <property type="match status" value="1"/>
</dbReference>
<dbReference type="PANTHER" id="PTHR43394:SF1">
    <property type="entry name" value="ATP-BINDING CASSETTE SUB-FAMILY B MEMBER 10, MITOCHONDRIAL"/>
    <property type="match status" value="1"/>
</dbReference>
<dbReference type="GO" id="GO:0005886">
    <property type="term" value="C:plasma membrane"/>
    <property type="evidence" value="ECO:0007669"/>
    <property type="project" value="UniProtKB-SubCell"/>
</dbReference>
<keyword evidence="2 7" id="KW-0812">Transmembrane</keyword>
<keyword evidence="5 7" id="KW-1133">Transmembrane helix</keyword>